<dbReference type="GO" id="GO:0005667">
    <property type="term" value="C:transcription regulator complex"/>
    <property type="evidence" value="ECO:0007669"/>
    <property type="project" value="TreeGrafter"/>
</dbReference>
<dbReference type="PROSITE" id="PS51029">
    <property type="entry name" value="MADF"/>
    <property type="match status" value="1"/>
</dbReference>
<reference evidence="2 3" key="1">
    <citation type="journal article" date="2014" name="Curr. Biol.">
        <title>The genome of the clonal raider ant Cerapachys biroi.</title>
        <authorList>
            <person name="Oxley P.R."/>
            <person name="Ji L."/>
            <person name="Fetter-Pruneda I."/>
            <person name="McKenzie S.K."/>
            <person name="Li C."/>
            <person name="Hu H."/>
            <person name="Zhang G."/>
            <person name="Kronauer D.J."/>
        </authorList>
    </citation>
    <scope>NUCLEOTIDE SEQUENCE [LARGE SCALE GENOMIC DNA]</scope>
</reference>
<dbReference type="PANTHER" id="PTHR12243">
    <property type="entry name" value="MADF DOMAIN TRANSCRIPTION FACTOR"/>
    <property type="match status" value="1"/>
</dbReference>
<organism evidence="2 3">
    <name type="scientific">Ooceraea biroi</name>
    <name type="common">Clonal raider ant</name>
    <name type="synonym">Cerapachys biroi</name>
    <dbReference type="NCBI Taxonomy" id="2015173"/>
    <lineage>
        <taxon>Eukaryota</taxon>
        <taxon>Metazoa</taxon>
        <taxon>Ecdysozoa</taxon>
        <taxon>Arthropoda</taxon>
        <taxon>Hexapoda</taxon>
        <taxon>Insecta</taxon>
        <taxon>Pterygota</taxon>
        <taxon>Neoptera</taxon>
        <taxon>Endopterygota</taxon>
        <taxon>Hymenoptera</taxon>
        <taxon>Apocrita</taxon>
        <taxon>Aculeata</taxon>
        <taxon>Formicoidea</taxon>
        <taxon>Formicidae</taxon>
        <taxon>Dorylinae</taxon>
        <taxon>Ooceraea</taxon>
    </lineage>
</organism>
<keyword evidence="3" id="KW-1185">Reference proteome</keyword>
<evidence type="ECO:0000313" key="3">
    <source>
        <dbReference type="Proteomes" id="UP000053097"/>
    </source>
</evidence>
<dbReference type="Pfam" id="PF10545">
    <property type="entry name" value="MADF_DNA_bdg"/>
    <property type="match status" value="1"/>
</dbReference>
<dbReference type="InterPro" id="IPR006578">
    <property type="entry name" value="MADF-dom"/>
</dbReference>
<dbReference type="AlphaFoldDB" id="A0A026VTJ8"/>
<evidence type="ECO:0000259" key="1">
    <source>
        <dbReference type="PROSITE" id="PS51029"/>
    </source>
</evidence>
<sequence length="106" mass="12289">VDELLIEAVRSKPGLYDFRVPASTRTMLRKNALWVEVSNILQGSLSPEEAKARWKYLRDNYIKTRKKVKAYIPSGSAAPCTVTEKKSKYQYYELMKFLDNSLQTRP</sequence>
<accession>A0A026VTJ8</accession>
<gene>
    <name evidence="2" type="ORF">X777_16834</name>
</gene>
<name>A0A026VTJ8_OOCBI</name>
<dbReference type="Proteomes" id="UP000053097">
    <property type="component" value="Unassembled WGS sequence"/>
</dbReference>
<evidence type="ECO:0000313" key="2">
    <source>
        <dbReference type="EMBL" id="EZA47067.1"/>
    </source>
</evidence>
<dbReference type="OMA" id="CIVARQT"/>
<dbReference type="SMART" id="SM00595">
    <property type="entry name" value="MADF"/>
    <property type="match status" value="1"/>
</dbReference>
<feature type="non-terminal residue" evidence="2">
    <location>
        <position position="1"/>
    </location>
</feature>
<dbReference type="EMBL" id="KK107961">
    <property type="protein sequence ID" value="EZA47067.1"/>
    <property type="molecule type" value="Genomic_DNA"/>
</dbReference>
<protein>
    <recommendedName>
        <fullName evidence="1">MADF domain-containing protein</fullName>
    </recommendedName>
</protein>
<proteinExistence type="predicted"/>
<dbReference type="OrthoDB" id="6615613at2759"/>
<dbReference type="GO" id="GO:0006357">
    <property type="term" value="P:regulation of transcription by RNA polymerase II"/>
    <property type="evidence" value="ECO:0007669"/>
    <property type="project" value="TreeGrafter"/>
</dbReference>
<dbReference type="GO" id="GO:0005634">
    <property type="term" value="C:nucleus"/>
    <property type="evidence" value="ECO:0007669"/>
    <property type="project" value="TreeGrafter"/>
</dbReference>
<dbReference type="InterPro" id="IPR039353">
    <property type="entry name" value="TF_Adf1"/>
</dbReference>
<feature type="domain" description="MADF" evidence="1">
    <location>
        <begin position="4"/>
        <end position="103"/>
    </location>
</feature>
<dbReference type="PANTHER" id="PTHR12243:SF67">
    <property type="entry name" value="COREPRESSOR OF PANGOLIN, ISOFORM A-RELATED"/>
    <property type="match status" value="1"/>
</dbReference>